<name>A0A0B7BDT7_9EUPU</name>
<protein>
    <submittedName>
        <fullName evidence="1">Uncharacterized protein</fullName>
    </submittedName>
</protein>
<organism evidence="1">
    <name type="scientific">Arion vulgaris</name>
    <dbReference type="NCBI Taxonomy" id="1028688"/>
    <lineage>
        <taxon>Eukaryota</taxon>
        <taxon>Metazoa</taxon>
        <taxon>Spiralia</taxon>
        <taxon>Lophotrochozoa</taxon>
        <taxon>Mollusca</taxon>
        <taxon>Gastropoda</taxon>
        <taxon>Heterobranchia</taxon>
        <taxon>Euthyneura</taxon>
        <taxon>Panpulmonata</taxon>
        <taxon>Eupulmonata</taxon>
        <taxon>Stylommatophora</taxon>
        <taxon>Helicina</taxon>
        <taxon>Arionoidea</taxon>
        <taxon>Arionidae</taxon>
        <taxon>Arion</taxon>
    </lineage>
</organism>
<evidence type="ECO:0000313" key="1">
    <source>
        <dbReference type="EMBL" id="CEK91158.1"/>
    </source>
</evidence>
<reference evidence="1" key="1">
    <citation type="submission" date="2014-12" db="EMBL/GenBank/DDBJ databases">
        <title>Insight into the proteome of Arion vulgaris.</title>
        <authorList>
            <person name="Aradska J."/>
            <person name="Bulat T."/>
            <person name="Smidak R."/>
            <person name="Sarate P."/>
            <person name="Gangsoo J."/>
            <person name="Sialana F."/>
            <person name="Bilban M."/>
            <person name="Lubec G."/>
        </authorList>
    </citation>
    <scope>NUCLEOTIDE SEQUENCE</scope>
    <source>
        <tissue evidence="1">Skin</tissue>
    </source>
</reference>
<dbReference type="AlphaFoldDB" id="A0A0B7BDT7"/>
<accession>A0A0B7BDT7</accession>
<gene>
    <name evidence="1" type="primary">ORF181210</name>
</gene>
<sequence>MKTIIISDSLNVSEDRGQMTEAGIEGIHRDIDHSKPKMEVDWSYASRSSG</sequence>
<dbReference type="EMBL" id="HACG01044293">
    <property type="protein sequence ID" value="CEK91158.1"/>
    <property type="molecule type" value="Transcribed_RNA"/>
</dbReference>
<proteinExistence type="predicted"/>